<dbReference type="GeneID" id="41322798"/>
<dbReference type="AlphaFoldDB" id="A0A8J8PGJ8"/>
<dbReference type="EMBL" id="LVVT01000007">
    <property type="protein sequence ID" value="TQS84102.1"/>
    <property type="molecule type" value="Genomic_DNA"/>
</dbReference>
<name>A0A8J8PGJ8_9ARCH</name>
<evidence type="ECO:0000313" key="2">
    <source>
        <dbReference type="Proteomes" id="UP000752814"/>
    </source>
</evidence>
<evidence type="ECO:0008006" key="3">
    <source>
        <dbReference type="Google" id="ProtNLM"/>
    </source>
</evidence>
<dbReference type="RefSeq" id="WP_020448277.1">
    <property type="nucleotide sequence ID" value="NZ_CAYAXV010000008.1"/>
</dbReference>
<dbReference type="Gene3D" id="3.40.50.1240">
    <property type="entry name" value="Phosphoglycerate mutase-like"/>
    <property type="match status" value="1"/>
</dbReference>
<protein>
    <recommendedName>
        <fullName evidence="3">Phosphoglycerate mutase</fullName>
    </recommendedName>
</protein>
<evidence type="ECO:0000313" key="1">
    <source>
        <dbReference type="EMBL" id="TQS84102.1"/>
    </source>
</evidence>
<dbReference type="Proteomes" id="UP000752814">
    <property type="component" value="Unassembled WGS sequence"/>
</dbReference>
<dbReference type="CDD" id="cd07040">
    <property type="entry name" value="HP"/>
    <property type="match status" value="1"/>
</dbReference>
<organism evidence="1 2">
    <name type="scientific">Candidatus Methanomassiliicoccus intestinalis</name>
    <dbReference type="NCBI Taxonomy" id="1406512"/>
    <lineage>
        <taxon>Archaea</taxon>
        <taxon>Methanobacteriati</taxon>
        <taxon>Thermoplasmatota</taxon>
        <taxon>Thermoplasmata</taxon>
        <taxon>Methanomassiliicoccales</taxon>
        <taxon>Methanomassiliicoccaceae</taxon>
        <taxon>Methanomassiliicoccus</taxon>
    </lineage>
</organism>
<dbReference type="Pfam" id="PF00300">
    <property type="entry name" value="His_Phos_1"/>
    <property type="match status" value="1"/>
</dbReference>
<dbReference type="InterPro" id="IPR013078">
    <property type="entry name" value="His_Pase_superF_clade-1"/>
</dbReference>
<dbReference type="SUPFAM" id="SSF53254">
    <property type="entry name" value="Phosphoglycerate mutase-like"/>
    <property type="match status" value="1"/>
</dbReference>
<sequence>MESLLEVLNKVHTPAAVVIRHGARYPGVDLENEMSIGLTETGMVDSRMVGENLKRFSSVRLFHSPALRCRQTAECIAEGLKSNNINVASIEQRSSLCAPYVKDQRVMEEVSKLGHDFISEWFNSNLNSEWIYNVKDSVKMIAGPVLKSLSEIEEGSLDIHISHDWDISLMWKELAGVDYRNVGWPGYLSGIVFTIENDCINCIPVTAPVFQ</sequence>
<dbReference type="InterPro" id="IPR029033">
    <property type="entry name" value="His_PPase_superfam"/>
</dbReference>
<gene>
    <name evidence="1" type="ORF">A3207_07250</name>
</gene>
<accession>A0A8J8PGJ8</accession>
<dbReference type="OMA" id="CIETAYL"/>
<proteinExistence type="predicted"/>
<reference evidence="1" key="1">
    <citation type="submission" date="2016-03" db="EMBL/GenBank/DDBJ databases">
        <authorList>
            <person name="Borrel G."/>
            <person name="Mccann A."/>
            <person name="O'Toole P.W."/>
        </authorList>
    </citation>
    <scope>NUCLEOTIDE SEQUENCE</scope>
    <source>
        <strain evidence="1">183</strain>
    </source>
</reference>
<comment type="caution">
    <text evidence="1">The sequence shown here is derived from an EMBL/GenBank/DDBJ whole genome shotgun (WGS) entry which is preliminary data.</text>
</comment>